<accession>A0A0D7BUC2</accession>
<dbReference type="PANTHER" id="PTHR13271:SF147">
    <property type="entry name" value="PROTEIN-LYSINE N-METHYLTRANSFERASE EFM1-RELATED"/>
    <property type="match status" value="1"/>
</dbReference>
<dbReference type="InterPro" id="IPR050600">
    <property type="entry name" value="SETD3_SETD6_MTase"/>
</dbReference>
<dbReference type="AlphaFoldDB" id="A0A0D7BUC2"/>
<dbReference type="InterPro" id="IPR001214">
    <property type="entry name" value="SET_dom"/>
</dbReference>
<keyword evidence="3" id="KW-1185">Reference proteome</keyword>
<protein>
    <submittedName>
        <fullName evidence="2">SET domain-containing protein</fullName>
    </submittedName>
</protein>
<proteinExistence type="predicted"/>
<dbReference type="OrthoDB" id="42889at2759"/>
<dbReference type="Gene3D" id="3.90.1410.10">
    <property type="entry name" value="set domain protein methyltransferase, domain 1"/>
    <property type="match status" value="1"/>
</dbReference>
<dbReference type="CDD" id="cd19180">
    <property type="entry name" value="SET_SpSET10-like"/>
    <property type="match status" value="1"/>
</dbReference>
<dbReference type="InterPro" id="IPR044432">
    <property type="entry name" value="Set10/Efm1_SET"/>
</dbReference>
<dbReference type="Pfam" id="PF00856">
    <property type="entry name" value="SET"/>
    <property type="match status" value="1"/>
</dbReference>
<organism evidence="2 3">
    <name type="scientific">Cylindrobasidium torrendii FP15055 ss-10</name>
    <dbReference type="NCBI Taxonomy" id="1314674"/>
    <lineage>
        <taxon>Eukaryota</taxon>
        <taxon>Fungi</taxon>
        <taxon>Dikarya</taxon>
        <taxon>Basidiomycota</taxon>
        <taxon>Agaricomycotina</taxon>
        <taxon>Agaricomycetes</taxon>
        <taxon>Agaricomycetidae</taxon>
        <taxon>Agaricales</taxon>
        <taxon>Marasmiineae</taxon>
        <taxon>Physalacriaceae</taxon>
        <taxon>Cylindrobasidium</taxon>
    </lineage>
</organism>
<evidence type="ECO:0000313" key="2">
    <source>
        <dbReference type="EMBL" id="KIY73840.1"/>
    </source>
</evidence>
<dbReference type="GO" id="GO:0005634">
    <property type="term" value="C:nucleus"/>
    <property type="evidence" value="ECO:0007669"/>
    <property type="project" value="TreeGrafter"/>
</dbReference>
<dbReference type="EMBL" id="KN880433">
    <property type="protein sequence ID" value="KIY73840.1"/>
    <property type="molecule type" value="Genomic_DNA"/>
</dbReference>
<feature type="domain" description="SET" evidence="1">
    <location>
        <begin position="30"/>
        <end position="254"/>
    </location>
</feature>
<gene>
    <name evidence="2" type="ORF">CYLTODRAFT_428118</name>
</gene>
<name>A0A0D7BUC2_9AGAR</name>
<dbReference type="Proteomes" id="UP000054007">
    <property type="component" value="Unassembled WGS sequence"/>
</dbReference>
<dbReference type="InterPro" id="IPR046341">
    <property type="entry name" value="SET_dom_sf"/>
</dbReference>
<evidence type="ECO:0000259" key="1">
    <source>
        <dbReference type="Pfam" id="PF00856"/>
    </source>
</evidence>
<dbReference type="GO" id="GO:0016279">
    <property type="term" value="F:protein-lysine N-methyltransferase activity"/>
    <property type="evidence" value="ECO:0007669"/>
    <property type="project" value="InterPro"/>
</dbReference>
<reference evidence="2 3" key="1">
    <citation type="journal article" date="2015" name="Fungal Genet. Biol.">
        <title>Evolution of novel wood decay mechanisms in Agaricales revealed by the genome sequences of Fistulina hepatica and Cylindrobasidium torrendii.</title>
        <authorList>
            <person name="Floudas D."/>
            <person name="Held B.W."/>
            <person name="Riley R."/>
            <person name="Nagy L.G."/>
            <person name="Koehler G."/>
            <person name="Ransdell A.S."/>
            <person name="Younus H."/>
            <person name="Chow J."/>
            <person name="Chiniquy J."/>
            <person name="Lipzen A."/>
            <person name="Tritt A."/>
            <person name="Sun H."/>
            <person name="Haridas S."/>
            <person name="LaButti K."/>
            <person name="Ohm R.A."/>
            <person name="Kues U."/>
            <person name="Blanchette R.A."/>
            <person name="Grigoriev I.V."/>
            <person name="Minto R.E."/>
            <person name="Hibbett D.S."/>
        </authorList>
    </citation>
    <scope>NUCLEOTIDE SEQUENCE [LARGE SCALE GENOMIC DNA]</scope>
    <source>
        <strain evidence="2 3">FP15055 ss-10</strain>
    </source>
</reference>
<evidence type="ECO:0000313" key="3">
    <source>
        <dbReference type="Proteomes" id="UP000054007"/>
    </source>
</evidence>
<dbReference type="STRING" id="1314674.A0A0D7BUC2"/>
<dbReference type="PANTHER" id="PTHR13271">
    <property type="entry name" value="UNCHARACTERIZED PUTATIVE METHYLTRANSFERASE"/>
    <property type="match status" value="1"/>
</dbReference>
<dbReference type="SUPFAM" id="SSF82199">
    <property type="entry name" value="SET domain"/>
    <property type="match status" value="1"/>
</dbReference>
<sequence>MSRTDQFLSWLQTHGGKFHRDAQYISNSSGFTIVAQHDLPADTTVASCPFDLIITSKSARAFLGKFMSGEDISSWNERQLLSTYLSFHIFLGNDESMNEHLPHRAYVQTLPSSDKLMMGVYFTETELNAFRGTNVYNAIVERREQLQQEWKTCTAAVGRINSAWGHSFTWDVYCASASYVASRAFPSSLLSDVPSLNVEDSTEPILLPGVDALNHARGQPVSWVITTTGGTDKSISLVVHNPITAGSELFNNYGPKSNAEFITAYGFSIPENPDDTMLLKVPGREGWQIGREAQGMDTVWSVFLDTVKLQAFGEEDEVEDYEVMLETSEVLQDALVALQRRLPESQPTSGIRDEVGRMLEHYLEGQRDILSKALNFVNIKRTQAVEIAREMGIDLVLEDEED</sequence>